<organism evidence="1 2">
    <name type="scientific">Dyadobacter luticola</name>
    <dbReference type="NCBI Taxonomy" id="1979387"/>
    <lineage>
        <taxon>Bacteria</taxon>
        <taxon>Pseudomonadati</taxon>
        <taxon>Bacteroidota</taxon>
        <taxon>Cytophagia</taxon>
        <taxon>Cytophagales</taxon>
        <taxon>Spirosomataceae</taxon>
        <taxon>Dyadobacter</taxon>
    </lineage>
</organism>
<accession>A0A5R9L4V1</accession>
<protein>
    <submittedName>
        <fullName evidence="1">Uncharacterized protein</fullName>
    </submittedName>
</protein>
<evidence type="ECO:0000313" key="2">
    <source>
        <dbReference type="Proteomes" id="UP000306402"/>
    </source>
</evidence>
<dbReference type="AlphaFoldDB" id="A0A5R9L4V1"/>
<keyword evidence="2" id="KW-1185">Reference proteome</keyword>
<proteinExistence type="predicted"/>
<dbReference type="Proteomes" id="UP000306402">
    <property type="component" value="Unassembled WGS sequence"/>
</dbReference>
<sequence length="182" mass="20709">MGRLLSILLFCLLLYNMIGYPVAYLLEGGHATSGKSSEYVERQAFSEDIVIKVPVSLPYQVSWDNPEPAEGKIRHEGGHYRMKTRQLVNDTMYVHCEIDQNARDRYTMLVSKIQDEIGGGKPHKNTPSKVLKNFLKEFLSLDRKHVFYVLEWTPPHLPVADQYQFAQSAAIIHVPSPPPNQG</sequence>
<evidence type="ECO:0000313" key="1">
    <source>
        <dbReference type="EMBL" id="TLV03387.1"/>
    </source>
</evidence>
<dbReference type="OrthoDB" id="950503at2"/>
<dbReference type="RefSeq" id="WP_138364595.1">
    <property type="nucleotide sequence ID" value="NZ_VCEJ01000002.1"/>
</dbReference>
<reference evidence="1 2" key="1">
    <citation type="submission" date="2019-05" db="EMBL/GenBank/DDBJ databases">
        <authorList>
            <person name="Qu J.-H."/>
        </authorList>
    </citation>
    <scope>NUCLEOTIDE SEQUENCE [LARGE SCALE GENOMIC DNA]</scope>
    <source>
        <strain evidence="1 2">T17</strain>
    </source>
</reference>
<comment type="caution">
    <text evidence="1">The sequence shown here is derived from an EMBL/GenBank/DDBJ whole genome shotgun (WGS) entry which is preliminary data.</text>
</comment>
<dbReference type="EMBL" id="VCEJ01000002">
    <property type="protein sequence ID" value="TLV03387.1"/>
    <property type="molecule type" value="Genomic_DNA"/>
</dbReference>
<gene>
    <name evidence="1" type="ORF">FEN17_07205</name>
</gene>
<name>A0A5R9L4V1_9BACT</name>